<dbReference type="AlphaFoldDB" id="A0A3B0Y1X8"/>
<organism evidence="1">
    <name type="scientific">hydrothermal vent metagenome</name>
    <dbReference type="NCBI Taxonomy" id="652676"/>
    <lineage>
        <taxon>unclassified sequences</taxon>
        <taxon>metagenomes</taxon>
        <taxon>ecological metagenomes</taxon>
    </lineage>
</organism>
<sequence length="228" mass="25122">MKYSFWFYILIAPTTTLFAQPAANDITTVGSYCPGTSLMLVIAEELTVSLDAGLRSKASYINGHTEQAIRELASTGTTLELASSRGAAARTNLLIDAIINANADENYTQLLKWFPLLRSSMQTLPDDPAVMAANNLIDQSEKLMQLKQEGNPIKLLKDARHQLSCNKIDVPIQAALATLDQLTQQVVLSAKPASFINQLDRSKNKINYDPFIQSITKALKFTLVRGKY</sequence>
<protein>
    <submittedName>
        <fullName evidence="1">Uncharacterized protein</fullName>
    </submittedName>
</protein>
<proteinExistence type="predicted"/>
<evidence type="ECO:0000313" key="1">
    <source>
        <dbReference type="EMBL" id="VAW68129.1"/>
    </source>
</evidence>
<gene>
    <name evidence="1" type="ORF">MNBD_GAMMA09-2438</name>
</gene>
<name>A0A3B0Y1X8_9ZZZZ</name>
<reference evidence="1" key="1">
    <citation type="submission" date="2018-06" db="EMBL/GenBank/DDBJ databases">
        <authorList>
            <person name="Zhirakovskaya E."/>
        </authorList>
    </citation>
    <scope>NUCLEOTIDE SEQUENCE</scope>
</reference>
<dbReference type="EMBL" id="UOFI01000115">
    <property type="protein sequence ID" value="VAW68129.1"/>
    <property type="molecule type" value="Genomic_DNA"/>
</dbReference>
<accession>A0A3B0Y1X8</accession>